<evidence type="ECO:0000256" key="1">
    <source>
        <dbReference type="SAM" id="Phobius"/>
    </source>
</evidence>
<sequence length="153" mass="17671">MTPRDPRDRSAPATDFRWFVSRDLKFCTNILHILQFKGITVFSWIADILEVRVIEISYVTVFVYFPLLLADLLWFKLRARRLCFAQGSNAPNHRSRGLTPQHTLSARNSSTEWGLAPSHRFAPSDVYVEDNLERVCESRLDNRPGARPVLRPS</sequence>
<feature type="transmembrane region" description="Helical" evidence="1">
    <location>
        <begin position="58"/>
        <end position="75"/>
    </location>
</feature>
<evidence type="ECO:0000313" key="3">
    <source>
        <dbReference type="Proteomes" id="UP000233551"/>
    </source>
</evidence>
<reference evidence="2 3" key="1">
    <citation type="submission" date="2017-11" db="EMBL/GenBank/DDBJ databases">
        <title>De-novo sequencing of pomegranate (Punica granatum L.) genome.</title>
        <authorList>
            <person name="Akparov Z."/>
            <person name="Amiraslanov A."/>
            <person name="Hajiyeva S."/>
            <person name="Abbasov M."/>
            <person name="Kaur K."/>
            <person name="Hamwieh A."/>
            <person name="Solovyev V."/>
            <person name="Salamov A."/>
            <person name="Braich B."/>
            <person name="Kosarev P."/>
            <person name="Mahmoud A."/>
            <person name="Hajiyev E."/>
            <person name="Babayeva S."/>
            <person name="Izzatullayeva V."/>
            <person name="Mammadov A."/>
            <person name="Mammadov A."/>
            <person name="Sharifova S."/>
            <person name="Ojaghi J."/>
            <person name="Eynullazada K."/>
            <person name="Bayramov B."/>
            <person name="Abdulazimova A."/>
            <person name="Shahmuradov I."/>
        </authorList>
    </citation>
    <scope>NUCLEOTIDE SEQUENCE [LARGE SCALE GENOMIC DNA]</scope>
    <source>
        <strain evidence="3">cv. AG2017</strain>
        <tissue evidence="2">Leaf</tissue>
    </source>
</reference>
<proteinExistence type="predicted"/>
<evidence type="ECO:0000313" key="2">
    <source>
        <dbReference type="EMBL" id="PKI35905.1"/>
    </source>
</evidence>
<keyword evidence="1" id="KW-1133">Transmembrane helix</keyword>
<keyword evidence="3" id="KW-1185">Reference proteome</keyword>
<feature type="transmembrane region" description="Helical" evidence="1">
    <location>
        <begin position="26"/>
        <end position="46"/>
    </location>
</feature>
<comment type="caution">
    <text evidence="2">The sequence shown here is derived from an EMBL/GenBank/DDBJ whole genome shotgun (WGS) entry which is preliminary data.</text>
</comment>
<keyword evidence="1" id="KW-0472">Membrane</keyword>
<organism evidence="2 3">
    <name type="scientific">Punica granatum</name>
    <name type="common">Pomegranate</name>
    <dbReference type="NCBI Taxonomy" id="22663"/>
    <lineage>
        <taxon>Eukaryota</taxon>
        <taxon>Viridiplantae</taxon>
        <taxon>Streptophyta</taxon>
        <taxon>Embryophyta</taxon>
        <taxon>Tracheophyta</taxon>
        <taxon>Spermatophyta</taxon>
        <taxon>Magnoliopsida</taxon>
        <taxon>eudicotyledons</taxon>
        <taxon>Gunneridae</taxon>
        <taxon>Pentapetalae</taxon>
        <taxon>rosids</taxon>
        <taxon>malvids</taxon>
        <taxon>Myrtales</taxon>
        <taxon>Lythraceae</taxon>
        <taxon>Punica</taxon>
    </lineage>
</organism>
<gene>
    <name evidence="2" type="ORF">CRG98_043704</name>
</gene>
<dbReference type="EMBL" id="PGOL01005142">
    <property type="protein sequence ID" value="PKI35905.1"/>
    <property type="molecule type" value="Genomic_DNA"/>
</dbReference>
<accession>A0A2I0HW28</accession>
<dbReference type="Proteomes" id="UP000233551">
    <property type="component" value="Unassembled WGS sequence"/>
</dbReference>
<name>A0A2I0HW28_PUNGR</name>
<protein>
    <submittedName>
        <fullName evidence="2">Uncharacterized protein</fullName>
    </submittedName>
</protein>
<keyword evidence="1" id="KW-0812">Transmembrane</keyword>
<dbReference type="AlphaFoldDB" id="A0A2I0HW28"/>